<name>A0A8J9X235_PHATR</name>
<sequence length="166" mass="18861">MRTRTIVNDKRAAPAVPDQPQRSHWTESGNESQRDDLLDTAILYRSLTQQDPCLCRVSLRQLVNEWHGGSYNAGVGHCPVCDMPVQLVEDAAKKEPKVVFKYGKQMYRLSVSSRIIKCSWWKVWTSDAKQNKSFAQERIADALGMSLDEGIKVNRLHSAPYLISQN</sequence>
<organism evidence="2">
    <name type="scientific">Phaeodactylum tricornutum</name>
    <name type="common">Diatom</name>
    <dbReference type="NCBI Taxonomy" id="2850"/>
    <lineage>
        <taxon>Eukaryota</taxon>
        <taxon>Sar</taxon>
        <taxon>Stramenopiles</taxon>
        <taxon>Ochrophyta</taxon>
        <taxon>Bacillariophyta</taxon>
        <taxon>Bacillariophyceae</taxon>
        <taxon>Bacillariophycidae</taxon>
        <taxon>Naviculales</taxon>
        <taxon>Phaeodactylaceae</taxon>
        <taxon>Phaeodactylum</taxon>
    </lineage>
</organism>
<dbReference type="Proteomes" id="UP000836788">
    <property type="component" value="Chromosome 12"/>
</dbReference>
<feature type="region of interest" description="Disordered" evidence="1">
    <location>
        <begin position="1"/>
        <end position="33"/>
    </location>
</feature>
<gene>
    <name evidence="2" type="ORF">PTTT1_LOCUS11930</name>
</gene>
<dbReference type="AlphaFoldDB" id="A0A8J9X235"/>
<proteinExistence type="predicted"/>
<evidence type="ECO:0000313" key="2">
    <source>
        <dbReference type="EMBL" id="CAG9280016.1"/>
    </source>
</evidence>
<feature type="compositionally biased region" description="Polar residues" evidence="1">
    <location>
        <begin position="20"/>
        <end position="31"/>
    </location>
</feature>
<evidence type="ECO:0000256" key="1">
    <source>
        <dbReference type="SAM" id="MobiDB-lite"/>
    </source>
</evidence>
<protein>
    <submittedName>
        <fullName evidence="2">Uncharacterized protein</fullName>
    </submittedName>
</protein>
<reference evidence="2" key="1">
    <citation type="submission" date="2022-02" db="EMBL/GenBank/DDBJ databases">
        <authorList>
            <person name="Giguere J D."/>
        </authorList>
    </citation>
    <scope>NUCLEOTIDE SEQUENCE</scope>
    <source>
        <strain evidence="2">CCAP 1055/1</strain>
    </source>
</reference>
<accession>A0A8J9X235</accession>
<dbReference type="EMBL" id="OU594953">
    <property type="protein sequence ID" value="CAG9280016.1"/>
    <property type="molecule type" value="Genomic_DNA"/>
</dbReference>